<dbReference type="Pfam" id="PF02782">
    <property type="entry name" value="FGGY_C"/>
    <property type="match status" value="1"/>
</dbReference>
<dbReference type="AlphaFoldDB" id="A0AAV8WCD9"/>
<dbReference type="PANTHER" id="PTHR21780:SF0">
    <property type="entry name" value="TRANSMEMBRANE PROTEIN 209"/>
    <property type="match status" value="1"/>
</dbReference>
<protein>
    <recommendedName>
        <fullName evidence="6">Glycerol kinase</fullName>
    </recommendedName>
</protein>
<dbReference type="GO" id="GO:0016020">
    <property type="term" value="C:membrane"/>
    <property type="evidence" value="ECO:0007669"/>
    <property type="project" value="TreeGrafter"/>
</dbReference>
<organism evidence="4 5">
    <name type="scientific">Exocentrus adspersus</name>
    <dbReference type="NCBI Taxonomy" id="1586481"/>
    <lineage>
        <taxon>Eukaryota</taxon>
        <taxon>Metazoa</taxon>
        <taxon>Ecdysozoa</taxon>
        <taxon>Arthropoda</taxon>
        <taxon>Hexapoda</taxon>
        <taxon>Insecta</taxon>
        <taxon>Pterygota</taxon>
        <taxon>Neoptera</taxon>
        <taxon>Endopterygota</taxon>
        <taxon>Coleoptera</taxon>
        <taxon>Polyphaga</taxon>
        <taxon>Cucujiformia</taxon>
        <taxon>Chrysomeloidea</taxon>
        <taxon>Cerambycidae</taxon>
        <taxon>Lamiinae</taxon>
        <taxon>Acanthocinini</taxon>
        <taxon>Exocentrus</taxon>
    </lineage>
</organism>
<dbReference type="SUPFAM" id="SSF53067">
    <property type="entry name" value="Actin-like ATPase domain"/>
    <property type="match status" value="2"/>
</dbReference>
<dbReference type="InterPro" id="IPR018484">
    <property type="entry name" value="FGGY_N"/>
</dbReference>
<evidence type="ECO:0000313" key="4">
    <source>
        <dbReference type="EMBL" id="KAJ8924179.1"/>
    </source>
</evidence>
<keyword evidence="5" id="KW-1185">Reference proteome</keyword>
<evidence type="ECO:0008006" key="6">
    <source>
        <dbReference type="Google" id="ProtNLM"/>
    </source>
</evidence>
<evidence type="ECO:0000256" key="1">
    <source>
        <dbReference type="SAM" id="MobiDB-lite"/>
    </source>
</evidence>
<comment type="caution">
    <text evidence="4">The sequence shown here is derived from an EMBL/GenBank/DDBJ whole genome shotgun (WGS) entry which is preliminary data.</text>
</comment>
<proteinExistence type="predicted"/>
<evidence type="ECO:0000259" key="2">
    <source>
        <dbReference type="Pfam" id="PF00370"/>
    </source>
</evidence>
<dbReference type="GO" id="GO:0005975">
    <property type="term" value="P:carbohydrate metabolic process"/>
    <property type="evidence" value="ECO:0007669"/>
    <property type="project" value="InterPro"/>
</dbReference>
<dbReference type="PANTHER" id="PTHR21780">
    <property type="entry name" value="TRANSMEMBRANE PROTEIN 209"/>
    <property type="match status" value="1"/>
</dbReference>
<feature type="domain" description="Carbohydrate kinase FGGY N-terminal" evidence="2">
    <location>
        <begin position="11"/>
        <end position="218"/>
    </location>
</feature>
<dbReference type="Pfam" id="PF09786">
    <property type="entry name" value="CytochromB561_N"/>
    <property type="match status" value="1"/>
</dbReference>
<dbReference type="EMBL" id="JANEYG010000003">
    <property type="protein sequence ID" value="KAJ8924179.1"/>
    <property type="molecule type" value="Genomic_DNA"/>
</dbReference>
<dbReference type="Proteomes" id="UP001159042">
    <property type="component" value="Unassembled WGS sequence"/>
</dbReference>
<sequence>MCEFGDTPGFIAALDVGTTTIRCQIINSRTETVGSASSAVTLYYPKPGYVEIVPDELLNEIVRVVKLAVTDAKINVAEIKSLGISTQRATFITWRKDTGEYLHDFITWKDLRAVQLVKQVNSSWLINVSVRLLWVLENIPEAKEALSRNNLMFGTLETWLIYKLTGGETYVTDISNASATGLYDPFELDWGIMAKLLGIPTSIFPKMADQSSSMFGNCCFSENDIKVTMGTGAFLDVNTFRHIHPSLRGMYPLVGWKTTQEIVYLTESSCLDAGSLIQWLLNTDFIKHPKETADMAFKVDDTDGVYFIPAFTGLGPPINNEKAATGFIGIKPTTSREHMVRAVLESIVFRITLTYDLLCKDRLNNYKKIRVDGGVSGNDFICQMLADLTNLQVERQAREMSVLGVAFLSGMSCDPSYKIITPTKPSVDSPLTLYSTPMNTSALSWRSNISQNESMNYSLSSSWNFVKGTPDANISQFSNRTSLPQPSSKRVSPAKSIFCDTIATEHINDENSLSRYLKEHEEAEKANKIANKSRQSSNLLSSFWSYPVTKTAKDMSSFMRRKCQYQLSTPSPTRTATTSPSGGSAEDKSSSPSQLTALEVWTRINVDSVALTQWNENLRKWLSQTILERLVKEFDRINDSLEKHGLTDIKIGRVGLDRLRKTAQMVPIAHFIPSLATLIPFLEVTTNQEYLEKRIRELAKGGCMSEFKWNGGSNYNGKAWDDSLPTDCAIVMHLLASYLDTQLMPLPNMPDTKPFSGHHYIRATDKMPALTPGSLFIQQVSEKPPHYRVVIGEKVYEMVKGYNNLFHSILFFIYHINKMEHGMLGRVNLGRAGVNILWVIDQ</sequence>
<dbReference type="InterPro" id="IPR043129">
    <property type="entry name" value="ATPase_NBD"/>
</dbReference>
<evidence type="ECO:0000259" key="3">
    <source>
        <dbReference type="Pfam" id="PF02782"/>
    </source>
</evidence>
<feature type="domain" description="Carbohydrate kinase FGGY C-terminal" evidence="3">
    <location>
        <begin position="226"/>
        <end position="412"/>
    </location>
</feature>
<dbReference type="Pfam" id="PF00370">
    <property type="entry name" value="FGGY_N"/>
    <property type="match status" value="1"/>
</dbReference>
<dbReference type="InterPro" id="IPR018485">
    <property type="entry name" value="FGGY_C"/>
</dbReference>
<dbReference type="GO" id="GO:0016301">
    <property type="term" value="F:kinase activity"/>
    <property type="evidence" value="ECO:0007669"/>
    <property type="project" value="InterPro"/>
</dbReference>
<reference evidence="4 5" key="1">
    <citation type="journal article" date="2023" name="Insect Mol. Biol.">
        <title>Genome sequencing provides insights into the evolution of gene families encoding plant cell wall-degrading enzymes in longhorned beetles.</title>
        <authorList>
            <person name="Shin N.R."/>
            <person name="Okamura Y."/>
            <person name="Kirsch R."/>
            <person name="Pauchet Y."/>
        </authorList>
    </citation>
    <scope>NUCLEOTIDE SEQUENCE [LARGE SCALE GENOMIC DNA]</scope>
    <source>
        <strain evidence="4">EAD_L_NR</strain>
    </source>
</reference>
<accession>A0AAV8WCD9</accession>
<dbReference type="Gene3D" id="3.30.420.40">
    <property type="match status" value="2"/>
</dbReference>
<gene>
    <name evidence="4" type="ORF">NQ315_006970</name>
</gene>
<feature type="compositionally biased region" description="Low complexity" evidence="1">
    <location>
        <begin position="568"/>
        <end position="584"/>
    </location>
</feature>
<feature type="region of interest" description="Disordered" evidence="1">
    <location>
        <begin position="566"/>
        <end position="592"/>
    </location>
</feature>
<dbReference type="InterPro" id="IPR019176">
    <property type="entry name" value="Cytochrome_B561-rel"/>
</dbReference>
<name>A0AAV8WCD9_9CUCU</name>
<evidence type="ECO:0000313" key="5">
    <source>
        <dbReference type="Proteomes" id="UP001159042"/>
    </source>
</evidence>
<dbReference type="FunFam" id="3.30.420.40:FF:000104">
    <property type="entry name" value="putative glycerol kinase 5"/>
    <property type="match status" value="1"/>
</dbReference>